<name>A0A815X156_9BILA</name>
<feature type="region of interest" description="Disordered" evidence="1">
    <location>
        <begin position="1"/>
        <end position="72"/>
    </location>
</feature>
<dbReference type="EMBL" id="CAJOBC010092896">
    <property type="protein sequence ID" value="CAF4412718.1"/>
    <property type="molecule type" value="Genomic_DNA"/>
</dbReference>
<gene>
    <name evidence="3" type="ORF">GPM918_LOCUS39239</name>
    <name evidence="2" type="ORF">OVA965_LOCUS35398</name>
    <name evidence="5" type="ORF">SRO942_LOCUS40102</name>
    <name evidence="4" type="ORF">TMI583_LOCUS36362</name>
</gene>
<dbReference type="Proteomes" id="UP000681722">
    <property type="component" value="Unassembled WGS sequence"/>
</dbReference>
<dbReference type="EMBL" id="CAJOBA010052676">
    <property type="protein sequence ID" value="CAF4257461.1"/>
    <property type="molecule type" value="Genomic_DNA"/>
</dbReference>
<comment type="caution">
    <text evidence="3">The sequence shown here is derived from an EMBL/GenBank/DDBJ whole genome shotgun (WGS) entry which is preliminary data.</text>
</comment>
<organism evidence="3 6">
    <name type="scientific">Didymodactylos carnosus</name>
    <dbReference type="NCBI Taxonomy" id="1234261"/>
    <lineage>
        <taxon>Eukaryota</taxon>
        <taxon>Metazoa</taxon>
        <taxon>Spiralia</taxon>
        <taxon>Gnathifera</taxon>
        <taxon>Rotifera</taxon>
        <taxon>Eurotatoria</taxon>
        <taxon>Bdelloidea</taxon>
        <taxon>Philodinida</taxon>
        <taxon>Philodinidae</taxon>
        <taxon>Didymodactylos</taxon>
    </lineage>
</organism>
<evidence type="ECO:0000313" key="2">
    <source>
        <dbReference type="EMBL" id="CAF1464588.1"/>
    </source>
</evidence>
<dbReference type="EMBL" id="CAJNOQ010027208">
    <property type="protein sequence ID" value="CAF1551667.1"/>
    <property type="molecule type" value="Genomic_DNA"/>
</dbReference>
<protein>
    <submittedName>
        <fullName evidence="3">Uncharacterized protein</fullName>
    </submittedName>
</protein>
<evidence type="ECO:0000313" key="3">
    <source>
        <dbReference type="EMBL" id="CAF1551667.1"/>
    </source>
</evidence>
<accession>A0A815X156</accession>
<keyword evidence="6" id="KW-1185">Reference proteome</keyword>
<sequence length="72" mass="7492">MSKKASDIQHPIGYADGQIHLGKDHVKEADASNGSKVDHGGSKIPGQGGPEILGGSSSQRITGQSIEQQLKE</sequence>
<feature type="compositionally biased region" description="Basic and acidic residues" evidence="1">
    <location>
        <begin position="21"/>
        <end position="41"/>
    </location>
</feature>
<feature type="compositionally biased region" description="Polar residues" evidence="1">
    <location>
        <begin position="55"/>
        <end position="72"/>
    </location>
</feature>
<dbReference type="Proteomes" id="UP000663829">
    <property type="component" value="Unassembled WGS sequence"/>
</dbReference>
<dbReference type="EMBL" id="CAJNOK010030806">
    <property type="protein sequence ID" value="CAF1464588.1"/>
    <property type="molecule type" value="Genomic_DNA"/>
</dbReference>
<proteinExistence type="predicted"/>
<reference evidence="3" key="1">
    <citation type="submission" date="2021-02" db="EMBL/GenBank/DDBJ databases">
        <authorList>
            <person name="Nowell W R."/>
        </authorList>
    </citation>
    <scope>NUCLEOTIDE SEQUENCE</scope>
</reference>
<dbReference type="AlphaFoldDB" id="A0A815X156"/>
<dbReference type="OrthoDB" id="9974668at2759"/>
<evidence type="ECO:0000256" key="1">
    <source>
        <dbReference type="SAM" id="MobiDB-lite"/>
    </source>
</evidence>
<evidence type="ECO:0000313" key="4">
    <source>
        <dbReference type="EMBL" id="CAF4257461.1"/>
    </source>
</evidence>
<dbReference type="Proteomes" id="UP000677228">
    <property type="component" value="Unassembled WGS sequence"/>
</dbReference>
<evidence type="ECO:0000313" key="5">
    <source>
        <dbReference type="EMBL" id="CAF4412718.1"/>
    </source>
</evidence>
<evidence type="ECO:0000313" key="6">
    <source>
        <dbReference type="Proteomes" id="UP000663829"/>
    </source>
</evidence>
<dbReference type="Proteomes" id="UP000682733">
    <property type="component" value="Unassembled WGS sequence"/>
</dbReference>